<proteinExistence type="predicted"/>
<dbReference type="Proteomes" id="UP001497522">
    <property type="component" value="Chromosome 12"/>
</dbReference>
<gene>
    <name evidence="2" type="ORF">CSSPJE1EN2_LOCUS4287</name>
</gene>
<feature type="region of interest" description="Disordered" evidence="1">
    <location>
        <begin position="1"/>
        <end position="107"/>
    </location>
</feature>
<reference evidence="2" key="1">
    <citation type="submission" date="2024-03" db="EMBL/GenBank/DDBJ databases">
        <authorList>
            <consortium name="ELIXIR-Norway"/>
            <consortium name="Elixir Norway"/>
        </authorList>
    </citation>
    <scope>NUCLEOTIDE SEQUENCE</scope>
</reference>
<evidence type="ECO:0000313" key="2">
    <source>
        <dbReference type="EMBL" id="CAK9861292.1"/>
    </source>
</evidence>
<evidence type="ECO:0000313" key="3">
    <source>
        <dbReference type="Proteomes" id="UP001497522"/>
    </source>
</evidence>
<feature type="compositionally biased region" description="Polar residues" evidence="1">
    <location>
        <begin position="1"/>
        <end position="12"/>
    </location>
</feature>
<feature type="compositionally biased region" description="Basic and acidic residues" evidence="1">
    <location>
        <begin position="15"/>
        <end position="54"/>
    </location>
</feature>
<dbReference type="EMBL" id="OZ023713">
    <property type="protein sequence ID" value="CAK9861292.1"/>
    <property type="molecule type" value="Genomic_DNA"/>
</dbReference>
<evidence type="ECO:0000256" key="1">
    <source>
        <dbReference type="SAM" id="MobiDB-lite"/>
    </source>
</evidence>
<keyword evidence="3" id="KW-1185">Reference proteome</keyword>
<sequence>MKSVGVTASQKQNSHRREIAKKGKILRSKERLKEWVKEPAKQEAKEVGNWEKSRNGKPVQRGSSSCKSTRDQTPVRSASSDRRQKAIDREWRSAPFRTDKKRSIESGVRRLLEQMKCEHDNAGPSVSSASHG</sequence>
<feature type="compositionally biased region" description="Polar residues" evidence="1">
    <location>
        <begin position="61"/>
        <end position="78"/>
    </location>
</feature>
<organism evidence="2 3">
    <name type="scientific">Sphagnum jensenii</name>
    <dbReference type="NCBI Taxonomy" id="128206"/>
    <lineage>
        <taxon>Eukaryota</taxon>
        <taxon>Viridiplantae</taxon>
        <taxon>Streptophyta</taxon>
        <taxon>Embryophyta</taxon>
        <taxon>Bryophyta</taxon>
        <taxon>Sphagnophytina</taxon>
        <taxon>Sphagnopsida</taxon>
        <taxon>Sphagnales</taxon>
        <taxon>Sphagnaceae</taxon>
        <taxon>Sphagnum</taxon>
    </lineage>
</organism>
<protein>
    <submittedName>
        <fullName evidence="2">Uncharacterized protein</fullName>
    </submittedName>
</protein>
<name>A0ABP1AFH1_9BRYO</name>
<feature type="compositionally biased region" description="Basic and acidic residues" evidence="1">
    <location>
        <begin position="79"/>
        <end position="107"/>
    </location>
</feature>
<accession>A0ABP1AFH1</accession>